<dbReference type="Proteomes" id="UP001556098">
    <property type="component" value="Unassembled WGS sequence"/>
</dbReference>
<dbReference type="InterPro" id="IPR013096">
    <property type="entry name" value="Cupin_2"/>
</dbReference>
<evidence type="ECO:0000313" key="4">
    <source>
        <dbReference type="Proteomes" id="UP001556098"/>
    </source>
</evidence>
<name>A0ABV3RNC2_9RHOB</name>
<comment type="caution">
    <text evidence="3">The sequence shown here is derived from an EMBL/GenBank/DDBJ whole genome shotgun (WGS) entry which is preliminary data.</text>
</comment>
<keyword evidence="4" id="KW-1185">Reference proteome</keyword>
<reference evidence="3 4" key="1">
    <citation type="submission" date="2024-07" db="EMBL/GenBank/DDBJ databases">
        <title>Marimonas sp.nov., isolated from tidal-flat sediment.</title>
        <authorList>
            <person name="Jayan J.N."/>
            <person name="Lee S.S."/>
        </authorList>
    </citation>
    <scope>NUCLEOTIDE SEQUENCE [LARGE SCALE GENOMIC DNA]</scope>
    <source>
        <strain evidence="3 4">MJW-29</strain>
    </source>
</reference>
<dbReference type="Pfam" id="PF07883">
    <property type="entry name" value="Cupin_2"/>
    <property type="match status" value="1"/>
</dbReference>
<dbReference type="Gene3D" id="2.60.120.10">
    <property type="entry name" value="Jelly Rolls"/>
    <property type="match status" value="1"/>
</dbReference>
<sequence>MAYKLLRRSDWASAEGWNGKFEGRAVDTGVSFLFNEVREAGKGPPLHKHPYDEVYIVRKGQGHVIIGDDEMEVSEGDILIIPANTPHNVLTAGRQTTEIISVHVSDTFKGEFLEGSIPENI</sequence>
<dbReference type="PANTHER" id="PTHR35848:SF6">
    <property type="entry name" value="CUPIN TYPE-2 DOMAIN-CONTAINING PROTEIN"/>
    <property type="match status" value="1"/>
</dbReference>
<keyword evidence="1" id="KW-0479">Metal-binding</keyword>
<accession>A0ABV3RNC2</accession>
<dbReference type="InterPro" id="IPR014710">
    <property type="entry name" value="RmlC-like_jellyroll"/>
</dbReference>
<evidence type="ECO:0000313" key="3">
    <source>
        <dbReference type="EMBL" id="MEW9920470.1"/>
    </source>
</evidence>
<protein>
    <submittedName>
        <fullName evidence="3">Cupin domain-containing protein</fullName>
    </submittedName>
</protein>
<organism evidence="3 4">
    <name type="scientific">Sulfitobacter sediminis</name>
    <dbReference type="NCBI Taxonomy" id="3234186"/>
    <lineage>
        <taxon>Bacteria</taxon>
        <taxon>Pseudomonadati</taxon>
        <taxon>Pseudomonadota</taxon>
        <taxon>Alphaproteobacteria</taxon>
        <taxon>Rhodobacterales</taxon>
        <taxon>Roseobacteraceae</taxon>
        <taxon>Sulfitobacter</taxon>
    </lineage>
</organism>
<dbReference type="EMBL" id="JBFNXX010000008">
    <property type="protein sequence ID" value="MEW9920470.1"/>
    <property type="molecule type" value="Genomic_DNA"/>
</dbReference>
<dbReference type="PANTHER" id="PTHR35848">
    <property type="entry name" value="OXALATE-BINDING PROTEIN"/>
    <property type="match status" value="1"/>
</dbReference>
<feature type="domain" description="Cupin type-2" evidence="2">
    <location>
        <begin position="40"/>
        <end position="102"/>
    </location>
</feature>
<dbReference type="SUPFAM" id="SSF51182">
    <property type="entry name" value="RmlC-like cupins"/>
    <property type="match status" value="1"/>
</dbReference>
<dbReference type="InterPro" id="IPR051610">
    <property type="entry name" value="GPI/OXD"/>
</dbReference>
<gene>
    <name evidence="3" type="ORF">AB2B41_12710</name>
</gene>
<evidence type="ECO:0000256" key="1">
    <source>
        <dbReference type="ARBA" id="ARBA00022723"/>
    </source>
</evidence>
<dbReference type="InterPro" id="IPR011051">
    <property type="entry name" value="RmlC_Cupin_sf"/>
</dbReference>
<dbReference type="RefSeq" id="WP_367878170.1">
    <property type="nucleotide sequence ID" value="NZ_JBFNXX010000008.1"/>
</dbReference>
<evidence type="ECO:0000259" key="2">
    <source>
        <dbReference type="Pfam" id="PF07883"/>
    </source>
</evidence>
<proteinExistence type="predicted"/>